<organism evidence="4 5">
    <name type="scientific">Steinernema carpocapsae</name>
    <name type="common">Entomopathogenic nematode</name>
    <dbReference type="NCBI Taxonomy" id="34508"/>
    <lineage>
        <taxon>Eukaryota</taxon>
        <taxon>Metazoa</taxon>
        <taxon>Ecdysozoa</taxon>
        <taxon>Nematoda</taxon>
        <taxon>Chromadorea</taxon>
        <taxon>Rhabditida</taxon>
        <taxon>Tylenchina</taxon>
        <taxon>Panagrolaimomorpha</taxon>
        <taxon>Strongyloidoidea</taxon>
        <taxon>Steinernematidae</taxon>
        <taxon>Steinernema</taxon>
    </lineage>
</organism>
<dbReference type="PROSITE" id="PS51670">
    <property type="entry name" value="SHKT"/>
    <property type="match status" value="1"/>
</dbReference>
<evidence type="ECO:0000313" key="4">
    <source>
        <dbReference type="EMBL" id="TKR66648.1"/>
    </source>
</evidence>
<evidence type="ECO:0000256" key="2">
    <source>
        <dbReference type="SAM" id="SignalP"/>
    </source>
</evidence>
<reference evidence="4 5" key="2">
    <citation type="journal article" date="2019" name="G3 (Bethesda)">
        <title>Hybrid Assembly of the Genome of the Entomopathogenic Nematode Steinernema carpocapsae Identifies the X-Chromosome.</title>
        <authorList>
            <person name="Serra L."/>
            <person name="Macchietto M."/>
            <person name="Macias-Munoz A."/>
            <person name="McGill C.J."/>
            <person name="Rodriguez I.M."/>
            <person name="Rodriguez B."/>
            <person name="Murad R."/>
            <person name="Mortazavi A."/>
        </authorList>
    </citation>
    <scope>NUCLEOTIDE SEQUENCE [LARGE SCALE GENOMIC DNA]</scope>
    <source>
        <strain evidence="4 5">ALL</strain>
    </source>
</reference>
<feature type="disulfide bond" evidence="1">
    <location>
        <begin position="37"/>
        <end position="55"/>
    </location>
</feature>
<reference evidence="4 5" key="1">
    <citation type="journal article" date="2015" name="Genome Biol.">
        <title>Comparative genomics of Steinernema reveals deeply conserved gene regulatory networks.</title>
        <authorList>
            <person name="Dillman A.R."/>
            <person name="Macchietto M."/>
            <person name="Porter C.F."/>
            <person name="Rogers A."/>
            <person name="Williams B."/>
            <person name="Antoshechkin I."/>
            <person name="Lee M.M."/>
            <person name="Goodwin Z."/>
            <person name="Lu X."/>
            <person name="Lewis E.E."/>
            <person name="Goodrich-Blair H."/>
            <person name="Stock S.P."/>
            <person name="Adams B.J."/>
            <person name="Sternberg P.W."/>
            <person name="Mortazavi A."/>
        </authorList>
    </citation>
    <scope>NUCLEOTIDE SEQUENCE [LARGE SCALE GENOMIC DNA]</scope>
    <source>
        <strain evidence="4 5">ALL</strain>
    </source>
</reference>
<feature type="disulfide bond" evidence="1">
    <location>
        <begin position="28"/>
        <end position="62"/>
    </location>
</feature>
<dbReference type="EMBL" id="AZBU02000008">
    <property type="protein sequence ID" value="TKR66648.1"/>
    <property type="molecule type" value="Genomic_DNA"/>
</dbReference>
<keyword evidence="1" id="KW-1015">Disulfide bond</keyword>
<accession>A0A4U5MC04</accession>
<gene>
    <name evidence="4" type="ORF">L596_022913</name>
</gene>
<proteinExistence type="predicted"/>
<feature type="chain" id="PRO_5020411685" description="ShKT domain-containing protein" evidence="2">
    <location>
        <begin position="21"/>
        <end position="111"/>
    </location>
</feature>
<protein>
    <recommendedName>
        <fullName evidence="3">ShKT domain-containing protein</fullName>
    </recommendedName>
</protein>
<dbReference type="AlphaFoldDB" id="A0A4U5MC04"/>
<keyword evidence="5" id="KW-1185">Reference proteome</keyword>
<keyword evidence="2" id="KW-0732">Signal</keyword>
<feature type="signal peptide" evidence="2">
    <location>
        <begin position="1"/>
        <end position="20"/>
    </location>
</feature>
<feature type="domain" description="ShKT" evidence="3">
    <location>
        <begin position="28"/>
        <end position="62"/>
    </location>
</feature>
<feature type="disulfide bond" evidence="1">
    <location>
        <begin position="46"/>
        <end position="59"/>
    </location>
</feature>
<comment type="caution">
    <text evidence="4">The sequence shown here is derived from an EMBL/GenBank/DDBJ whole genome shotgun (WGS) entry which is preliminary data.</text>
</comment>
<evidence type="ECO:0000313" key="5">
    <source>
        <dbReference type="Proteomes" id="UP000298663"/>
    </source>
</evidence>
<dbReference type="Proteomes" id="UP000298663">
    <property type="component" value="Unassembled WGS sequence"/>
</dbReference>
<evidence type="ECO:0000256" key="1">
    <source>
        <dbReference type="PROSITE-ProRule" id="PRU01005"/>
    </source>
</evidence>
<sequence length="111" mass="11984">MRLLFFVLFLASALVSDSWAVPGLSYKCRDSYSETTCRSFVSRGICHTDEAINYCPLTCNACDKQCIDKPGLDCQSLKKEGSALSTRSATSAKSPVEFAAGTWRAGNTAAI</sequence>
<dbReference type="InterPro" id="IPR003582">
    <property type="entry name" value="ShKT_dom"/>
</dbReference>
<name>A0A4U5MC04_STECR</name>
<evidence type="ECO:0000259" key="3">
    <source>
        <dbReference type="PROSITE" id="PS51670"/>
    </source>
</evidence>